<reference evidence="1 2" key="1">
    <citation type="submission" date="2018-01" db="EMBL/GenBank/DDBJ databases">
        <title>Whole genome sequencing of Histamine producing bacteria.</title>
        <authorList>
            <person name="Butler K."/>
        </authorList>
    </citation>
    <scope>NUCLEOTIDE SEQUENCE [LARGE SCALE GENOMIC DNA]</scope>
    <source>
        <strain evidence="1 2">JCM 12947</strain>
    </source>
</reference>
<dbReference type="Proteomes" id="UP000240987">
    <property type="component" value="Unassembled WGS sequence"/>
</dbReference>
<organism evidence="1 2">
    <name type="scientific">Photobacterium frigidiphilum</name>
    <dbReference type="NCBI Taxonomy" id="264736"/>
    <lineage>
        <taxon>Bacteria</taxon>
        <taxon>Pseudomonadati</taxon>
        <taxon>Pseudomonadota</taxon>
        <taxon>Gammaproteobacteria</taxon>
        <taxon>Vibrionales</taxon>
        <taxon>Vibrionaceae</taxon>
        <taxon>Photobacterium</taxon>
    </lineage>
</organism>
<comment type="caution">
    <text evidence="1">The sequence shown here is derived from an EMBL/GenBank/DDBJ whole genome shotgun (WGS) entry which is preliminary data.</text>
</comment>
<proteinExistence type="predicted"/>
<dbReference type="AlphaFoldDB" id="A0A2T3J7Z6"/>
<protein>
    <submittedName>
        <fullName evidence="1">Uncharacterized protein</fullName>
    </submittedName>
</protein>
<keyword evidence="2" id="KW-1185">Reference proteome</keyword>
<dbReference type="EMBL" id="PYMJ01000041">
    <property type="protein sequence ID" value="PSU44847.1"/>
    <property type="molecule type" value="Genomic_DNA"/>
</dbReference>
<name>A0A2T3J7Z6_9GAMM</name>
<accession>A0A2T3J7Z6</accession>
<dbReference type="RefSeq" id="WP_107245268.1">
    <property type="nucleotide sequence ID" value="NZ_PYMJ01000041.1"/>
</dbReference>
<evidence type="ECO:0000313" key="2">
    <source>
        <dbReference type="Proteomes" id="UP000240987"/>
    </source>
</evidence>
<gene>
    <name evidence="1" type="ORF">C9J12_25480</name>
</gene>
<dbReference type="OrthoDB" id="5918900at2"/>
<evidence type="ECO:0000313" key="1">
    <source>
        <dbReference type="EMBL" id="PSU44847.1"/>
    </source>
</evidence>
<sequence length="103" mass="12364">MPLIVIQTKILKLCQLIKLIPNDLVSLSHLDYQIPIEKHLDEYRELIDEIESQTQFFSNKRTHWSMNHARTHDDFLLHLSEIKTPSHQKERLYRARPRPRALL</sequence>